<reference evidence="2" key="2">
    <citation type="submission" date="2013-05" db="EMBL/GenBank/DDBJ databases">
        <authorList>
            <person name="Carter J.-M."/>
            <person name="Baker S.C."/>
            <person name="Pink R."/>
            <person name="Carter D.R.F."/>
            <person name="Collins A."/>
            <person name="Tomlin J."/>
            <person name="Gibbs M."/>
            <person name="Breuker C.J."/>
        </authorList>
    </citation>
    <scope>NUCLEOTIDE SEQUENCE</scope>
    <source>
        <tissue evidence="2">Ovary</tissue>
    </source>
</reference>
<evidence type="ECO:0000313" key="2">
    <source>
        <dbReference type="EMBL" id="JAA77839.1"/>
    </source>
</evidence>
<protein>
    <submittedName>
        <fullName evidence="2">Uncharacterized protein</fullName>
    </submittedName>
</protein>
<dbReference type="EMBL" id="GAIX01014721">
    <property type="protein sequence ID" value="JAA77839.1"/>
    <property type="molecule type" value="Transcribed_RNA"/>
</dbReference>
<name>S4NLB9_9NEOP</name>
<organism evidence="2">
    <name type="scientific">Pararge aegeria</name>
    <name type="common">speckled wood butterfly</name>
    <dbReference type="NCBI Taxonomy" id="116150"/>
    <lineage>
        <taxon>Eukaryota</taxon>
        <taxon>Metazoa</taxon>
        <taxon>Ecdysozoa</taxon>
        <taxon>Arthropoda</taxon>
        <taxon>Hexapoda</taxon>
        <taxon>Insecta</taxon>
        <taxon>Pterygota</taxon>
        <taxon>Neoptera</taxon>
        <taxon>Endopterygota</taxon>
        <taxon>Lepidoptera</taxon>
        <taxon>Glossata</taxon>
        <taxon>Ditrysia</taxon>
        <taxon>Papilionoidea</taxon>
        <taxon>Nymphalidae</taxon>
        <taxon>Satyrinae</taxon>
        <taxon>Satyrini</taxon>
        <taxon>Parargina</taxon>
        <taxon>Pararge</taxon>
    </lineage>
</organism>
<accession>S4NLB9</accession>
<evidence type="ECO:0000256" key="1">
    <source>
        <dbReference type="SAM" id="MobiDB-lite"/>
    </source>
</evidence>
<sequence>MDLYLQKYKQGNQRRQCRNKLENIETGKASSACVLREIAGDGDKLGLRTATRRDATRRGPTAHGRRTDELVLAVR</sequence>
<proteinExistence type="predicted"/>
<feature type="region of interest" description="Disordered" evidence="1">
    <location>
        <begin position="54"/>
        <end position="75"/>
    </location>
</feature>
<dbReference type="AlphaFoldDB" id="S4NLB9"/>
<reference evidence="2" key="1">
    <citation type="journal article" date="2013" name="BMC Genomics">
        <title>Unscrambling butterfly oogenesis.</title>
        <authorList>
            <person name="Carter J.M."/>
            <person name="Baker S.C."/>
            <person name="Pink R."/>
            <person name="Carter D.R."/>
            <person name="Collins A."/>
            <person name="Tomlin J."/>
            <person name="Gibbs M."/>
            <person name="Breuker C.J."/>
        </authorList>
    </citation>
    <scope>NUCLEOTIDE SEQUENCE</scope>
    <source>
        <tissue evidence="2">Ovary</tissue>
    </source>
</reference>